<name>A0AAV0B1L1_PHAPC</name>
<protein>
    <submittedName>
        <fullName evidence="1">Uncharacterized protein</fullName>
    </submittedName>
</protein>
<gene>
    <name evidence="1" type="ORF">PPACK8108_LOCUS12314</name>
</gene>
<dbReference type="EMBL" id="CALTRL010002944">
    <property type="protein sequence ID" value="CAH7677172.1"/>
    <property type="molecule type" value="Genomic_DNA"/>
</dbReference>
<evidence type="ECO:0000313" key="2">
    <source>
        <dbReference type="Proteomes" id="UP001153365"/>
    </source>
</evidence>
<comment type="caution">
    <text evidence="1">The sequence shown here is derived from an EMBL/GenBank/DDBJ whole genome shotgun (WGS) entry which is preliminary data.</text>
</comment>
<accession>A0AAV0B1L1</accession>
<dbReference type="Proteomes" id="UP001153365">
    <property type="component" value="Unassembled WGS sequence"/>
</dbReference>
<evidence type="ECO:0000313" key="1">
    <source>
        <dbReference type="EMBL" id="CAH7677172.1"/>
    </source>
</evidence>
<sequence>MWKRKVGSTTFDWASLVSIKHFQRLCGLIQDLRGHINTNEKIAHADSLAYVKQLIELDNYWAASGNDIELRWFISYQDYIHQVIREHIISSIANSMMDARSEFHNWLNKGNPLQVVATTSLGSYHNSDRLQAHL</sequence>
<keyword evidence="2" id="KW-1185">Reference proteome</keyword>
<reference evidence="1" key="1">
    <citation type="submission" date="2022-06" db="EMBL/GenBank/DDBJ databases">
        <authorList>
            <consortium name="SYNGENTA / RWTH Aachen University"/>
        </authorList>
    </citation>
    <scope>NUCLEOTIDE SEQUENCE</scope>
</reference>
<dbReference type="AlphaFoldDB" id="A0AAV0B1L1"/>
<organism evidence="1 2">
    <name type="scientific">Phakopsora pachyrhizi</name>
    <name type="common">Asian soybean rust disease fungus</name>
    <dbReference type="NCBI Taxonomy" id="170000"/>
    <lineage>
        <taxon>Eukaryota</taxon>
        <taxon>Fungi</taxon>
        <taxon>Dikarya</taxon>
        <taxon>Basidiomycota</taxon>
        <taxon>Pucciniomycotina</taxon>
        <taxon>Pucciniomycetes</taxon>
        <taxon>Pucciniales</taxon>
        <taxon>Phakopsoraceae</taxon>
        <taxon>Phakopsora</taxon>
    </lineage>
</organism>
<proteinExistence type="predicted"/>